<dbReference type="PROSITE" id="PS00434">
    <property type="entry name" value="HSF_DOMAIN"/>
    <property type="match status" value="1"/>
</dbReference>
<dbReference type="Proteomes" id="UP001286313">
    <property type="component" value="Unassembled WGS sequence"/>
</dbReference>
<feature type="region of interest" description="Disordered" evidence="8">
    <location>
        <begin position="273"/>
        <end position="338"/>
    </location>
</feature>
<evidence type="ECO:0000313" key="10">
    <source>
        <dbReference type="EMBL" id="KAK3877632.1"/>
    </source>
</evidence>
<keyword evidence="5" id="KW-0804">Transcription</keyword>
<feature type="compositionally biased region" description="Polar residues" evidence="8">
    <location>
        <begin position="296"/>
        <end position="314"/>
    </location>
</feature>
<keyword evidence="6" id="KW-0539">Nucleus</keyword>
<feature type="compositionally biased region" description="Low complexity" evidence="8">
    <location>
        <begin position="457"/>
        <end position="467"/>
    </location>
</feature>
<gene>
    <name evidence="10" type="ORF">Pcinc_017667</name>
</gene>
<evidence type="ECO:0000313" key="11">
    <source>
        <dbReference type="Proteomes" id="UP001286313"/>
    </source>
</evidence>
<keyword evidence="4" id="KW-0238">DNA-binding</keyword>
<feature type="compositionally biased region" description="Low complexity" evidence="8">
    <location>
        <begin position="315"/>
        <end position="329"/>
    </location>
</feature>
<dbReference type="SMART" id="SM00415">
    <property type="entry name" value="HSF"/>
    <property type="match status" value="1"/>
</dbReference>
<evidence type="ECO:0000256" key="4">
    <source>
        <dbReference type="ARBA" id="ARBA00023125"/>
    </source>
</evidence>
<comment type="subcellular location">
    <subcellularLocation>
        <location evidence="1">Nucleus</location>
    </subcellularLocation>
</comment>
<dbReference type="GO" id="GO:0043565">
    <property type="term" value="F:sequence-specific DNA binding"/>
    <property type="evidence" value="ECO:0007669"/>
    <property type="project" value="InterPro"/>
</dbReference>
<dbReference type="Gene3D" id="1.10.10.10">
    <property type="entry name" value="Winged helix-like DNA-binding domain superfamily/Winged helix DNA-binding domain"/>
    <property type="match status" value="1"/>
</dbReference>
<evidence type="ECO:0000256" key="2">
    <source>
        <dbReference type="ARBA" id="ARBA00006403"/>
    </source>
</evidence>
<evidence type="ECO:0000256" key="8">
    <source>
        <dbReference type="SAM" id="MobiDB-lite"/>
    </source>
</evidence>
<dbReference type="AlphaFoldDB" id="A0AAE1FNS8"/>
<dbReference type="GO" id="GO:0005634">
    <property type="term" value="C:nucleus"/>
    <property type="evidence" value="ECO:0007669"/>
    <property type="project" value="UniProtKB-SubCell"/>
</dbReference>
<feature type="compositionally biased region" description="Polar residues" evidence="8">
    <location>
        <begin position="630"/>
        <end position="639"/>
    </location>
</feature>
<reference evidence="10" key="1">
    <citation type="submission" date="2023-10" db="EMBL/GenBank/DDBJ databases">
        <title>Genome assemblies of two species of porcelain crab, Petrolisthes cinctipes and Petrolisthes manimaculis (Anomura: Porcellanidae).</title>
        <authorList>
            <person name="Angst P."/>
        </authorList>
    </citation>
    <scope>NUCLEOTIDE SEQUENCE</scope>
    <source>
        <strain evidence="10">PB745_01</strain>
        <tissue evidence="10">Gill</tissue>
    </source>
</reference>
<sequence>MHAIEGSSSVPAFLTKLWRLVDDPNTNDLINWTQSGRSFLIQNQAIFARDLLPQYYKHNNMASFVRQLNMYGFHKVVSADSGGLRVERDEMEFAHPHFLRGQEELLENIKRKQQRRIPSDGVPFSQIPASRTVVVEEGKTVNKLLGDLRDLKHNHDAMNTKFINLKRENEALWREYASMRQKFSKQQQIIEKLIHFLIAMVKSPSKTLGGKRKFGHLALQGAEEGTSAAAAALNSLPQFSQTNPIDLLCEEGASGGGAQIHEVTDVGELELEEEVEVTDEGEVDDPPVTPQDPLSPDSTQLPLASISVNTSALDNNPPTTSTSSNSSSNQAGADDTNFLTVNGEPFSLILASDDQTLNIKPDIITASSVVSPQGTVLEEGAAAFTSLLDESPLSPELLNTVDPSSVTQSFKYPTTNTSTTVMSSKGKSVVGTTGGSKVRQHPKKGKGKAAAMRKHLPTTTTPETTTPSQPSMSVAVPEKVIHKQEFQHHMDEMQSSIDSLQDFLNGGGNYNVDPSMLLSVFGSDPSYLPELDSLATGVSGNEVSVYNPSFFDLAEDIDEDPLNFLNSSIASINTTTTTTTNPTTTTASSSSSSSSSSHPGKASSSGGPPHKQLKVNIKKEKVDNQEDDSLQTPLVSPATNPLYRGKRRTNN</sequence>
<protein>
    <recommendedName>
        <fullName evidence="9">HSF-type DNA-binding domain-containing protein</fullName>
    </recommendedName>
</protein>
<dbReference type="PRINTS" id="PR00056">
    <property type="entry name" value="HSFDOMAIN"/>
</dbReference>
<evidence type="ECO:0000256" key="6">
    <source>
        <dbReference type="ARBA" id="ARBA00023242"/>
    </source>
</evidence>
<dbReference type="EMBL" id="JAWQEG010001648">
    <property type="protein sequence ID" value="KAK3877632.1"/>
    <property type="molecule type" value="Genomic_DNA"/>
</dbReference>
<organism evidence="10 11">
    <name type="scientific">Petrolisthes cinctipes</name>
    <name type="common">Flat porcelain crab</name>
    <dbReference type="NCBI Taxonomy" id="88211"/>
    <lineage>
        <taxon>Eukaryota</taxon>
        <taxon>Metazoa</taxon>
        <taxon>Ecdysozoa</taxon>
        <taxon>Arthropoda</taxon>
        <taxon>Crustacea</taxon>
        <taxon>Multicrustacea</taxon>
        <taxon>Malacostraca</taxon>
        <taxon>Eumalacostraca</taxon>
        <taxon>Eucarida</taxon>
        <taxon>Decapoda</taxon>
        <taxon>Pleocyemata</taxon>
        <taxon>Anomura</taxon>
        <taxon>Galatheoidea</taxon>
        <taxon>Porcellanidae</taxon>
        <taxon>Petrolisthes</taxon>
    </lineage>
</organism>
<evidence type="ECO:0000256" key="1">
    <source>
        <dbReference type="ARBA" id="ARBA00004123"/>
    </source>
</evidence>
<evidence type="ECO:0000256" key="7">
    <source>
        <dbReference type="RuleBase" id="RU004020"/>
    </source>
</evidence>
<evidence type="ECO:0000259" key="9">
    <source>
        <dbReference type="PROSITE" id="PS00434"/>
    </source>
</evidence>
<comment type="caution">
    <text evidence="10">The sequence shown here is derived from an EMBL/GenBank/DDBJ whole genome shotgun (WGS) entry which is preliminary data.</text>
</comment>
<feature type="compositionally biased region" description="Acidic residues" evidence="8">
    <location>
        <begin position="273"/>
        <end position="285"/>
    </location>
</feature>
<feature type="compositionally biased region" description="Low complexity" evidence="8">
    <location>
        <begin position="574"/>
        <end position="610"/>
    </location>
</feature>
<keyword evidence="11" id="KW-1185">Reference proteome</keyword>
<comment type="similarity">
    <text evidence="2 7">Belongs to the HSF family.</text>
</comment>
<dbReference type="GO" id="GO:0003700">
    <property type="term" value="F:DNA-binding transcription factor activity"/>
    <property type="evidence" value="ECO:0007669"/>
    <property type="project" value="InterPro"/>
</dbReference>
<dbReference type="InterPro" id="IPR036390">
    <property type="entry name" value="WH_DNA-bd_sf"/>
</dbReference>
<dbReference type="PANTHER" id="PTHR10015:SF427">
    <property type="entry name" value="HEAT SHOCK FACTOR PROTEIN"/>
    <property type="match status" value="1"/>
</dbReference>
<proteinExistence type="inferred from homology"/>
<dbReference type="InterPro" id="IPR000232">
    <property type="entry name" value="HSF_DNA-bd"/>
</dbReference>
<keyword evidence="3" id="KW-0805">Transcription regulation</keyword>
<dbReference type="FunFam" id="1.10.10.10:FF:000027">
    <property type="entry name" value="Heat shock transcription factor 1"/>
    <property type="match status" value="1"/>
</dbReference>
<feature type="domain" description="HSF-type DNA-binding" evidence="9">
    <location>
        <begin position="52"/>
        <end position="76"/>
    </location>
</feature>
<feature type="region of interest" description="Disordered" evidence="8">
    <location>
        <begin position="574"/>
        <end position="651"/>
    </location>
</feature>
<evidence type="ECO:0000256" key="3">
    <source>
        <dbReference type="ARBA" id="ARBA00023015"/>
    </source>
</evidence>
<dbReference type="InterPro" id="IPR036388">
    <property type="entry name" value="WH-like_DNA-bd_sf"/>
</dbReference>
<dbReference type="PANTHER" id="PTHR10015">
    <property type="entry name" value="HEAT SHOCK TRANSCRIPTION FACTOR"/>
    <property type="match status" value="1"/>
</dbReference>
<dbReference type="Pfam" id="PF00447">
    <property type="entry name" value="HSF_DNA-bind"/>
    <property type="match status" value="1"/>
</dbReference>
<feature type="compositionally biased region" description="Polar residues" evidence="8">
    <location>
        <begin position="417"/>
        <end position="426"/>
    </location>
</feature>
<accession>A0AAE1FNS8</accession>
<evidence type="ECO:0000256" key="5">
    <source>
        <dbReference type="ARBA" id="ARBA00023163"/>
    </source>
</evidence>
<dbReference type="SUPFAM" id="SSF46785">
    <property type="entry name" value="Winged helix' DNA-binding domain"/>
    <property type="match status" value="1"/>
</dbReference>
<feature type="region of interest" description="Disordered" evidence="8">
    <location>
        <begin position="417"/>
        <end position="473"/>
    </location>
</feature>
<name>A0AAE1FNS8_PETCI</name>
<feature type="compositionally biased region" description="Basic residues" evidence="8">
    <location>
        <begin position="438"/>
        <end position="456"/>
    </location>
</feature>